<keyword evidence="3" id="KW-1185">Reference proteome</keyword>
<name>A0A6J8BL36_MYTCO</name>
<feature type="domain" description="Ig-like" evidence="1">
    <location>
        <begin position="144"/>
        <end position="235"/>
    </location>
</feature>
<organism evidence="2 3">
    <name type="scientific">Mytilus coruscus</name>
    <name type="common">Sea mussel</name>
    <dbReference type="NCBI Taxonomy" id="42192"/>
    <lineage>
        <taxon>Eukaryota</taxon>
        <taxon>Metazoa</taxon>
        <taxon>Spiralia</taxon>
        <taxon>Lophotrochozoa</taxon>
        <taxon>Mollusca</taxon>
        <taxon>Bivalvia</taxon>
        <taxon>Autobranchia</taxon>
        <taxon>Pteriomorphia</taxon>
        <taxon>Mytilida</taxon>
        <taxon>Mytiloidea</taxon>
        <taxon>Mytilidae</taxon>
        <taxon>Mytilinae</taxon>
        <taxon>Mytilus</taxon>
    </lineage>
</organism>
<dbReference type="InterPro" id="IPR013783">
    <property type="entry name" value="Ig-like_fold"/>
</dbReference>
<reference evidence="2 3" key="1">
    <citation type="submission" date="2020-06" db="EMBL/GenBank/DDBJ databases">
        <authorList>
            <person name="Li R."/>
            <person name="Bekaert M."/>
        </authorList>
    </citation>
    <scope>NUCLEOTIDE SEQUENCE [LARGE SCALE GENOMIC DNA]</scope>
    <source>
        <strain evidence="3">wild</strain>
    </source>
</reference>
<accession>A0A6J8BL36</accession>
<evidence type="ECO:0000259" key="1">
    <source>
        <dbReference type="PROSITE" id="PS50835"/>
    </source>
</evidence>
<dbReference type="AlphaFoldDB" id="A0A6J8BL36"/>
<proteinExistence type="predicted"/>
<dbReference type="Proteomes" id="UP000507470">
    <property type="component" value="Unassembled WGS sequence"/>
</dbReference>
<dbReference type="PROSITE" id="PS50835">
    <property type="entry name" value="IG_LIKE"/>
    <property type="match status" value="1"/>
</dbReference>
<protein>
    <recommendedName>
        <fullName evidence="1">Ig-like domain-containing protein</fullName>
    </recommendedName>
</protein>
<dbReference type="EMBL" id="CACVKT020003486">
    <property type="protein sequence ID" value="CAC5384091.1"/>
    <property type="molecule type" value="Genomic_DNA"/>
</dbReference>
<sequence length="239" mass="27464">MNVINPEFKFKYSINNDLNKGEFSISIYNFTESEEGKYSCQGIVGSEHKEGIVTVSLCKMLDLLTTFSQYLNVNVWRPAIRHRFVLCSDGSTIFSNRSDINESSNEFFKVKYSIQITRTMETTKDKLRVQTDTYICFTVNEDQCIITNSDSEFYINIEWISSEEREPSKLNNSELYTYTCICNSSGVEGNTSCNESIDVYYLNKTLLFRNSKFANDGVYQCSLAQNKTDNQSTINILPK</sequence>
<evidence type="ECO:0000313" key="2">
    <source>
        <dbReference type="EMBL" id="CAC5384091.1"/>
    </source>
</evidence>
<dbReference type="Gene3D" id="2.60.40.10">
    <property type="entry name" value="Immunoglobulins"/>
    <property type="match status" value="1"/>
</dbReference>
<evidence type="ECO:0000313" key="3">
    <source>
        <dbReference type="Proteomes" id="UP000507470"/>
    </source>
</evidence>
<gene>
    <name evidence="2" type="ORF">MCOR_19769</name>
</gene>
<dbReference type="InterPro" id="IPR007110">
    <property type="entry name" value="Ig-like_dom"/>
</dbReference>
<dbReference type="OrthoDB" id="6137182at2759"/>